<feature type="transmembrane region" description="Helical" evidence="1">
    <location>
        <begin position="89"/>
        <end position="114"/>
    </location>
</feature>
<name>M1W2U5_CLAP2</name>
<feature type="transmembrane region" description="Helical" evidence="1">
    <location>
        <begin position="12"/>
        <end position="32"/>
    </location>
</feature>
<dbReference type="AlphaFoldDB" id="M1W2U5"/>
<dbReference type="eggNOG" id="ENOG502SPG3">
    <property type="taxonomic scope" value="Eukaryota"/>
</dbReference>
<keyword evidence="3" id="KW-1185">Reference proteome</keyword>
<sequence>MSEHCEPRGSRAGVIVYTILRALQVAALITIITITARHVSYVKGAGFQVPQFLAAIFAFAVTMVVYCVIAYILYWAVRLLQRWYNRVMFTLTVIDGFGLIYNVMVAGLMGYYYWYKQTTSCNDLNNTDNKAEYLRDLYRQYYSGRLQSVNADRATCVESGRIFGLTISLCILFFATLFLGARLDDLEIDI</sequence>
<accession>M1W2U5</accession>
<evidence type="ECO:0000256" key="1">
    <source>
        <dbReference type="SAM" id="Phobius"/>
    </source>
</evidence>
<evidence type="ECO:0000313" key="3">
    <source>
        <dbReference type="Proteomes" id="UP000016801"/>
    </source>
</evidence>
<feature type="transmembrane region" description="Helical" evidence="1">
    <location>
        <begin position="52"/>
        <end position="77"/>
    </location>
</feature>
<evidence type="ECO:0000313" key="2">
    <source>
        <dbReference type="EMBL" id="CCE32166.1"/>
    </source>
</evidence>
<evidence type="ECO:0008006" key="4">
    <source>
        <dbReference type="Google" id="ProtNLM"/>
    </source>
</evidence>
<gene>
    <name evidence="2" type="ORF">CPUR_06026</name>
</gene>
<dbReference type="HOGENOM" id="CLU_1427842_0_0_1"/>
<protein>
    <recommendedName>
        <fullName evidence="4">MARVEL domain-containing protein</fullName>
    </recommendedName>
</protein>
<keyword evidence="1" id="KW-1133">Transmembrane helix</keyword>
<dbReference type="EMBL" id="CAGA01000038">
    <property type="protein sequence ID" value="CCE32166.1"/>
    <property type="molecule type" value="Genomic_DNA"/>
</dbReference>
<dbReference type="PhylomeDB" id="M1W2U5"/>
<dbReference type="Proteomes" id="UP000016801">
    <property type="component" value="Unassembled WGS sequence"/>
</dbReference>
<organism evidence="2 3">
    <name type="scientific">Claviceps purpurea (strain 20.1)</name>
    <name type="common">Ergot fungus</name>
    <name type="synonym">Sphacelia segetum</name>
    <dbReference type="NCBI Taxonomy" id="1111077"/>
    <lineage>
        <taxon>Eukaryota</taxon>
        <taxon>Fungi</taxon>
        <taxon>Dikarya</taxon>
        <taxon>Ascomycota</taxon>
        <taxon>Pezizomycotina</taxon>
        <taxon>Sordariomycetes</taxon>
        <taxon>Hypocreomycetidae</taxon>
        <taxon>Hypocreales</taxon>
        <taxon>Clavicipitaceae</taxon>
        <taxon>Claviceps</taxon>
    </lineage>
</organism>
<dbReference type="OrthoDB" id="5366688at2759"/>
<dbReference type="VEuPathDB" id="FungiDB:CPUR_06026"/>
<comment type="caution">
    <text evidence="2">The sequence shown here is derived from an EMBL/GenBank/DDBJ whole genome shotgun (WGS) entry which is preliminary data.</text>
</comment>
<proteinExistence type="predicted"/>
<keyword evidence="1" id="KW-0472">Membrane</keyword>
<keyword evidence="1" id="KW-0812">Transmembrane</keyword>
<feature type="transmembrane region" description="Helical" evidence="1">
    <location>
        <begin position="162"/>
        <end position="181"/>
    </location>
</feature>
<reference evidence="2 3" key="1">
    <citation type="journal article" date="2013" name="PLoS Genet.">
        <title>Plant-symbiotic fungi as chemical engineers: Multi-genome analysis of the Clavicipitaceae reveals dynamics of alkaloid loci.</title>
        <authorList>
            <person name="Schardl C.L."/>
            <person name="Young C.A."/>
            <person name="Hesse U."/>
            <person name="Amyotte S.G."/>
            <person name="Andreeva K."/>
            <person name="Calie P.J."/>
            <person name="Fleetwood D.J."/>
            <person name="Haws D.C."/>
            <person name="Moore N."/>
            <person name="Oeser B."/>
            <person name="Panaccione D.G."/>
            <person name="Schweri K.K."/>
            <person name="Voisey C.R."/>
            <person name="Farman M.L."/>
            <person name="Jaromczyk J.W."/>
            <person name="Roe B.A."/>
            <person name="O'Sullivan D.M."/>
            <person name="Scott B."/>
            <person name="Tudzynski P."/>
            <person name="An Z."/>
            <person name="Arnaoudova E.G."/>
            <person name="Bullock C.T."/>
            <person name="Charlton N.D."/>
            <person name="Chen L."/>
            <person name="Cox M."/>
            <person name="Dinkins R.D."/>
            <person name="Florea S."/>
            <person name="Glenn A.E."/>
            <person name="Gordon A."/>
            <person name="Gueldener U."/>
            <person name="Harris D.R."/>
            <person name="Hollin W."/>
            <person name="Jaromczyk J."/>
            <person name="Johnson R.D."/>
            <person name="Khan A.K."/>
            <person name="Leistner E."/>
            <person name="Leuchtmann A."/>
            <person name="Li C."/>
            <person name="Liu J."/>
            <person name="Liu J."/>
            <person name="Liu M."/>
            <person name="Mace W."/>
            <person name="Machado C."/>
            <person name="Nagabhyru P."/>
            <person name="Pan J."/>
            <person name="Schmid J."/>
            <person name="Sugawara K."/>
            <person name="Steiner U."/>
            <person name="Takach J.E."/>
            <person name="Tanaka E."/>
            <person name="Webb J.S."/>
            <person name="Wilson E.V."/>
            <person name="Wiseman J.L."/>
            <person name="Yoshida R."/>
            <person name="Zeng Z."/>
        </authorList>
    </citation>
    <scope>NUCLEOTIDE SEQUENCE [LARGE SCALE GENOMIC DNA]</scope>
    <source>
        <strain evidence="2 3">20.1</strain>
    </source>
</reference>